<evidence type="ECO:0000259" key="6">
    <source>
        <dbReference type="Pfam" id="PF00266"/>
    </source>
</evidence>
<dbReference type="Pfam" id="PF00266">
    <property type="entry name" value="Aminotran_5"/>
    <property type="match status" value="1"/>
</dbReference>
<dbReference type="InterPro" id="IPR020578">
    <property type="entry name" value="Aminotrans_V_PyrdxlP_BS"/>
</dbReference>
<comment type="cofactor">
    <cofactor evidence="1 5">
        <name>pyridoxal 5'-phosphate</name>
        <dbReference type="ChEBI" id="CHEBI:597326"/>
    </cofactor>
</comment>
<dbReference type="InterPro" id="IPR015424">
    <property type="entry name" value="PyrdxlP-dep_Trfase"/>
</dbReference>
<keyword evidence="8" id="KW-1185">Reference proteome</keyword>
<dbReference type="EMBL" id="JANGAC010000006">
    <property type="protein sequence ID" value="MCQ4923424.1"/>
    <property type="molecule type" value="Genomic_DNA"/>
</dbReference>
<dbReference type="RefSeq" id="WP_256311411.1">
    <property type="nucleotide sequence ID" value="NZ_JANGAC010000006.1"/>
</dbReference>
<dbReference type="SUPFAM" id="SSF53383">
    <property type="entry name" value="PLP-dependent transferases"/>
    <property type="match status" value="1"/>
</dbReference>
<dbReference type="InterPro" id="IPR000192">
    <property type="entry name" value="Aminotrans_V_dom"/>
</dbReference>
<dbReference type="Gene3D" id="3.40.640.10">
    <property type="entry name" value="Type I PLP-dependent aspartate aminotransferase-like (Major domain)"/>
    <property type="match status" value="1"/>
</dbReference>
<sequence>MDKNLIVGSNSLVRLENGNSVHYINFDNAATTPPFQSVVKEIVEFSSIYSSVHRGTGYKSIVSSMIYDEGREIVLNFVGGNKDYHTVIFLKNTTECINKLSYRLKDTLQDKIVLSTYMEHHSNLLPWKYRYTTDYIQVDASGRLCLEDLEFKLKLYKGKVGLVAVTGASNVTGYINPIYEIAKLCHKYGAEILVDGAQLIPHSHFDMRPVDSPEHIDYIAFSGHKMYAPFGVGALIAPKKVFEKGFSEQVGGGTVEFVSIKDTIWADPPEKEEAGTPNLMGVVALSTSIKTLQNLNMRKIDEYEKDLTRYALSLIHDIPGLILYDDMNVEEKVSIISFNMEGLKHNELATILAREGGIAVRNGCFCAQPYVQRLLKIPDEDVEKYMTNQSLSRPGLVRISFGLYNDYNEIYLLAYLLKEISQNLDFYKNKYRNSPFY</sequence>
<evidence type="ECO:0000256" key="2">
    <source>
        <dbReference type="ARBA" id="ARBA00010447"/>
    </source>
</evidence>
<dbReference type="GO" id="GO:0008483">
    <property type="term" value="F:transaminase activity"/>
    <property type="evidence" value="ECO:0007669"/>
    <property type="project" value="UniProtKB-KW"/>
</dbReference>
<evidence type="ECO:0000256" key="3">
    <source>
        <dbReference type="ARBA" id="ARBA00022898"/>
    </source>
</evidence>
<dbReference type="Proteomes" id="UP001524478">
    <property type="component" value="Unassembled WGS sequence"/>
</dbReference>
<evidence type="ECO:0000256" key="4">
    <source>
        <dbReference type="ARBA" id="ARBA00050776"/>
    </source>
</evidence>
<comment type="catalytic activity">
    <reaction evidence="4">
        <text>(sulfur carrier)-H + L-cysteine = (sulfur carrier)-SH + L-alanine</text>
        <dbReference type="Rhea" id="RHEA:43892"/>
        <dbReference type="Rhea" id="RHEA-COMP:14737"/>
        <dbReference type="Rhea" id="RHEA-COMP:14739"/>
        <dbReference type="ChEBI" id="CHEBI:29917"/>
        <dbReference type="ChEBI" id="CHEBI:35235"/>
        <dbReference type="ChEBI" id="CHEBI:57972"/>
        <dbReference type="ChEBI" id="CHEBI:64428"/>
        <dbReference type="EC" id="2.8.1.7"/>
    </reaction>
</comment>
<keyword evidence="7" id="KW-0808">Transferase</keyword>
<gene>
    <name evidence="7" type="ORF">NE686_10030</name>
</gene>
<reference evidence="7 8" key="1">
    <citation type="submission" date="2022-06" db="EMBL/GenBank/DDBJ databases">
        <title>Isolation of gut microbiota from human fecal samples.</title>
        <authorList>
            <person name="Pamer E.G."/>
            <person name="Barat B."/>
            <person name="Waligurski E."/>
            <person name="Medina S."/>
            <person name="Paddock L."/>
            <person name="Mostad J."/>
        </authorList>
    </citation>
    <scope>NUCLEOTIDE SEQUENCE [LARGE SCALE GENOMIC DNA]</scope>
    <source>
        <strain evidence="7 8">DFI.7.95</strain>
    </source>
</reference>
<keyword evidence="7" id="KW-0032">Aminotransferase</keyword>
<name>A0ABT1SAA7_9FIRM</name>
<keyword evidence="3" id="KW-0663">Pyridoxal phosphate</keyword>
<proteinExistence type="inferred from homology"/>
<evidence type="ECO:0000313" key="8">
    <source>
        <dbReference type="Proteomes" id="UP001524478"/>
    </source>
</evidence>
<dbReference type="Gene3D" id="3.90.1150.10">
    <property type="entry name" value="Aspartate Aminotransferase, domain 1"/>
    <property type="match status" value="1"/>
</dbReference>
<comment type="caution">
    <text evidence="7">The sequence shown here is derived from an EMBL/GenBank/DDBJ whole genome shotgun (WGS) entry which is preliminary data.</text>
</comment>
<dbReference type="InterPro" id="IPR015422">
    <property type="entry name" value="PyrdxlP-dep_Trfase_small"/>
</dbReference>
<evidence type="ECO:0000256" key="1">
    <source>
        <dbReference type="ARBA" id="ARBA00001933"/>
    </source>
</evidence>
<accession>A0ABT1SAA7</accession>
<evidence type="ECO:0000313" key="7">
    <source>
        <dbReference type="EMBL" id="MCQ4923424.1"/>
    </source>
</evidence>
<dbReference type="InterPro" id="IPR015421">
    <property type="entry name" value="PyrdxlP-dep_Trfase_major"/>
</dbReference>
<evidence type="ECO:0000256" key="5">
    <source>
        <dbReference type="RuleBase" id="RU004504"/>
    </source>
</evidence>
<comment type="similarity">
    <text evidence="2">Belongs to the class-V pyridoxal-phosphate-dependent aminotransferase family. Csd subfamily.</text>
</comment>
<dbReference type="PANTHER" id="PTHR43586">
    <property type="entry name" value="CYSTEINE DESULFURASE"/>
    <property type="match status" value="1"/>
</dbReference>
<organism evidence="7 8">
    <name type="scientific">Tissierella carlieri</name>
    <dbReference type="NCBI Taxonomy" id="689904"/>
    <lineage>
        <taxon>Bacteria</taxon>
        <taxon>Bacillati</taxon>
        <taxon>Bacillota</taxon>
        <taxon>Tissierellia</taxon>
        <taxon>Tissierellales</taxon>
        <taxon>Tissierellaceae</taxon>
        <taxon>Tissierella</taxon>
    </lineage>
</organism>
<dbReference type="PANTHER" id="PTHR43586:SF8">
    <property type="entry name" value="CYSTEINE DESULFURASE 1, CHLOROPLASTIC"/>
    <property type="match status" value="1"/>
</dbReference>
<protein>
    <submittedName>
        <fullName evidence="7">Aminotransferase class V-fold PLP-dependent enzyme</fullName>
    </submittedName>
</protein>
<dbReference type="PROSITE" id="PS00595">
    <property type="entry name" value="AA_TRANSFER_CLASS_5"/>
    <property type="match status" value="1"/>
</dbReference>
<feature type="domain" description="Aminotransferase class V" evidence="6">
    <location>
        <begin position="24"/>
        <end position="411"/>
    </location>
</feature>